<evidence type="ECO:0000313" key="2">
    <source>
        <dbReference type="Proteomes" id="UP000192917"/>
    </source>
</evidence>
<dbReference type="EMBL" id="FWZX01000004">
    <property type="protein sequence ID" value="SMF07449.1"/>
    <property type="molecule type" value="Genomic_DNA"/>
</dbReference>
<reference evidence="1 2" key="1">
    <citation type="submission" date="2017-04" db="EMBL/GenBank/DDBJ databases">
        <authorList>
            <person name="Afonso C.L."/>
            <person name="Miller P.J."/>
            <person name="Scott M.A."/>
            <person name="Spackman E."/>
            <person name="Goraichik I."/>
            <person name="Dimitrov K.M."/>
            <person name="Suarez D.L."/>
            <person name="Swayne D.E."/>
        </authorList>
    </citation>
    <scope>NUCLEOTIDE SEQUENCE [LARGE SCALE GENOMIC DNA]</scope>
    <source>
        <strain evidence="1 2">USBA 355</strain>
    </source>
</reference>
<dbReference type="STRING" id="560819.SAMN05428998_10463"/>
<protein>
    <submittedName>
        <fullName evidence="1">Uncharacterized protein</fullName>
    </submittedName>
</protein>
<proteinExistence type="predicted"/>
<accession>A0A1Y6BJT9</accession>
<organism evidence="1 2">
    <name type="scientific">Tistlia consotensis USBA 355</name>
    <dbReference type="NCBI Taxonomy" id="560819"/>
    <lineage>
        <taxon>Bacteria</taxon>
        <taxon>Pseudomonadati</taxon>
        <taxon>Pseudomonadota</taxon>
        <taxon>Alphaproteobacteria</taxon>
        <taxon>Rhodospirillales</taxon>
        <taxon>Rhodovibrionaceae</taxon>
        <taxon>Tistlia</taxon>
    </lineage>
</organism>
<gene>
    <name evidence="1" type="ORF">SAMN05428998_10463</name>
</gene>
<dbReference type="Proteomes" id="UP000192917">
    <property type="component" value="Unassembled WGS sequence"/>
</dbReference>
<name>A0A1Y6BJT9_9PROT</name>
<sequence length="323" mass="37440">MTMLAAERWYDRSYPLMRLEYSPYQAGIPDLTEDDYLDFRGTVLGYEAFTYDWDNVVDAARKADVLFLGNSLMVYSFRPQYFQPWLDKLGLRGFSMAFIGSGGYMPLWVIRRYDLHPKMVVISDERFLELNRTLFEEKARGEGAWNAFKHYYGVTIKWLVQKHLHQLVPPLRDFTDPAPFEVIYRSRRDGAPIFAYALTEGKTLTRLPGPQPSEAVKKWIDQVLPQDRITSAEFLREMDKRGILVVLTVLQDNASFAGYFLSKRLNEENRRIFVEAMRPDLTSQVGPHIDAQSSKRLMDDVMPRILALPQVQALARKPARSKP</sequence>
<keyword evidence="2" id="KW-1185">Reference proteome</keyword>
<dbReference type="AlphaFoldDB" id="A0A1Y6BJT9"/>
<dbReference type="RefSeq" id="WP_085121773.1">
    <property type="nucleotide sequence ID" value="NZ_FWZX01000004.1"/>
</dbReference>
<evidence type="ECO:0000313" key="1">
    <source>
        <dbReference type="EMBL" id="SMF07449.1"/>
    </source>
</evidence>